<dbReference type="GO" id="GO:0043565">
    <property type="term" value="F:sequence-specific DNA binding"/>
    <property type="evidence" value="ECO:0007669"/>
    <property type="project" value="InterPro"/>
</dbReference>
<dbReference type="InterPro" id="IPR050204">
    <property type="entry name" value="AraC_XylS_family_regulators"/>
</dbReference>
<evidence type="ECO:0000256" key="1">
    <source>
        <dbReference type="ARBA" id="ARBA00023015"/>
    </source>
</evidence>
<feature type="domain" description="HTH araC/xylS-type" evidence="4">
    <location>
        <begin position="220"/>
        <end position="321"/>
    </location>
</feature>
<keyword evidence="2" id="KW-0238">DNA-binding</keyword>
<proteinExistence type="predicted"/>
<dbReference type="GO" id="GO:0003700">
    <property type="term" value="F:DNA-binding transcription factor activity"/>
    <property type="evidence" value="ECO:0007669"/>
    <property type="project" value="InterPro"/>
</dbReference>
<dbReference type="Proteomes" id="UP000002054">
    <property type="component" value="Chromosome"/>
</dbReference>
<evidence type="ECO:0000313" key="5">
    <source>
        <dbReference type="EMBL" id="CBA07073.1"/>
    </source>
</evidence>
<dbReference type="HOGENOM" id="CLU_000445_81_0_4"/>
<dbReference type="InterPro" id="IPR020449">
    <property type="entry name" value="Tscrpt_reg_AraC-type_HTH"/>
</dbReference>
<dbReference type="Gene3D" id="1.10.10.60">
    <property type="entry name" value="Homeodomain-like"/>
    <property type="match status" value="1"/>
</dbReference>
<dbReference type="InterPro" id="IPR011051">
    <property type="entry name" value="RmlC_Cupin_sf"/>
</dbReference>
<evidence type="ECO:0000256" key="2">
    <source>
        <dbReference type="ARBA" id="ARBA00023125"/>
    </source>
</evidence>
<dbReference type="Gene3D" id="2.60.120.10">
    <property type="entry name" value="Jelly Rolls"/>
    <property type="match status" value="1"/>
</dbReference>
<dbReference type="PANTHER" id="PTHR46796:SF13">
    <property type="entry name" value="HTH-TYPE TRANSCRIPTIONAL ACTIVATOR RHAS"/>
    <property type="match status" value="1"/>
</dbReference>
<dbReference type="PRINTS" id="PR00032">
    <property type="entry name" value="HTHARAC"/>
</dbReference>
<dbReference type="Pfam" id="PF12833">
    <property type="entry name" value="HTH_18"/>
    <property type="match status" value="1"/>
</dbReference>
<dbReference type="PANTHER" id="PTHR46796">
    <property type="entry name" value="HTH-TYPE TRANSCRIPTIONAL ACTIVATOR RHAS-RELATED"/>
    <property type="match status" value="1"/>
</dbReference>
<dbReference type="SUPFAM" id="SSF51182">
    <property type="entry name" value="RmlC-like cupins"/>
    <property type="match status" value="1"/>
</dbReference>
<keyword evidence="1" id="KW-0805">Transcription regulation</keyword>
<name>C6S851_NEIML</name>
<reference evidence="5 6" key="1">
    <citation type="journal article" date="2008" name="Proc. Natl. Acad. Sci. U.S.A.">
        <title>Whole-genome comparison of disease and carriage strains provides insights into virulence evolution in Neisseria meningitidis.</title>
        <authorList>
            <person name="Schoen C."/>
            <person name="Blom J."/>
            <person name="Claus H."/>
            <person name="Schramm-Glueck A."/>
            <person name="Brandt P."/>
            <person name="Mueller T."/>
            <person name="Goesmann A."/>
            <person name="Joseph B."/>
            <person name="Konietzny S."/>
            <person name="Kurzai O."/>
            <person name="Schmitt C."/>
            <person name="Friedrich T."/>
            <person name="Linke B."/>
            <person name="Vogel U."/>
            <person name="Frosch M."/>
        </authorList>
    </citation>
    <scope>NUCLEOTIDE SEQUENCE [LARGE SCALE GENOMIC DNA]</scope>
    <source>
        <strain evidence="6">alpha14</strain>
    </source>
</reference>
<dbReference type="InterPro" id="IPR009057">
    <property type="entry name" value="Homeodomain-like_sf"/>
</dbReference>
<dbReference type="SMART" id="SM00342">
    <property type="entry name" value="HTH_ARAC"/>
    <property type="match status" value="1"/>
</dbReference>
<dbReference type="InterPro" id="IPR018060">
    <property type="entry name" value="HTH_AraC"/>
</dbReference>
<accession>C6S851</accession>
<dbReference type="KEGG" id="nmi:NMO_1419"/>
<gene>
    <name evidence="5" type="ordered locus">NMO_1419</name>
</gene>
<dbReference type="PROSITE" id="PS01124">
    <property type="entry name" value="HTH_ARAC_FAMILY_2"/>
    <property type="match status" value="1"/>
</dbReference>
<keyword evidence="3" id="KW-0804">Transcription</keyword>
<dbReference type="EMBL" id="AM889136">
    <property type="protein sequence ID" value="CBA07073.1"/>
    <property type="molecule type" value="Genomic_DNA"/>
</dbReference>
<evidence type="ECO:0000259" key="4">
    <source>
        <dbReference type="PROSITE" id="PS01124"/>
    </source>
</evidence>
<protein>
    <submittedName>
        <fullName evidence="5">Putative ARAC-type regulatory protein</fullName>
    </submittedName>
</protein>
<dbReference type="AlphaFoldDB" id="C6S851"/>
<evidence type="ECO:0000256" key="3">
    <source>
        <dbReference type="ARBA" id="ARBA00023163"/>
    </source>
</evidence>
<dbReference type="Pfam" id="PF12852">
    <property type="entry name" value="Cupin_6"/>
    <property type="match status" value="1"/>
</dbReference>
<dbReference type="SUPFAM" id="SSF46689">
    <property type="entry name" value="Homeodomain-like"/>
    <property type="match status" value="2"/>
</dbReference>
<sequence>MCVLLQLFSCVSRLIISFYGSKRFMDILDKLVDFAQLTGSVDVQCLLGGQWSVRHETLQREGLVHIVTSGSGYLCIDGETSPRPVSTGDIVFFPRGLGHVLSHDGKCGESLQPDMRQHGAFTVKQCGNGQDMSLFCARFRYDTHADLMNGLPETVFLNIAHPSLQYVVSMLQLESKKPLTGTVSMVNALSSVLLVLILRAYLEQDKDVELSGVLKGWQDKRLGHLIQKVIDKPEDEWNVDKMVAAANMSRAQLMRRFKSRVGLSPHAFVNHIRLQKGALLLKKNPDSVLSVALSVGFQSETHFGKAFKRQYHVSPGQYRKEGGQK</sequence>
<organism evidence="5 6">
    <name type="scientific">Neisseria meningitidis (strain alpha14)</name>
    <dbReference type="NCBI Taxonomy" id="662598"/>
    <lineage>
        <taxon>Bacteria</taxon>
        <taxon>Pseudomonadati</taxon>
        <taxon>Pseudomonadota</taxon>
        <taxon>Betaproteobacteria</taxon>
        <taxon>Neisseriales</taxon>
        <taxon>Neisseriaceae</taxon>
        <taxon>Neisseria</taxon>
    </lineage>
</organism>
<dbReference type="InterPro" id="IPR014710">
    <property type="entry name" value="RmlC-like_jellyroll"/>
</dbReference>
<evidence type="ECO:0000313" key="6">
    <source>
        <dbReference type="Proteomes" id="UP000002054"/>
    </source>
</evidence>
<dbReference type="InterPro" id="IPR032783">
    <property type="entry name" value="AraC_lig"/>
</dbReference>